<evidence type="ECO:0000256" key="2">
    <source>
        <dbReference type="ARBA" id="ARBA00013278"/>
    </source>
</evidence>
<dbReference type="InterPro" id="IPR041847">
    <property type="entry name" value="C2_cPLA2"/>
</dbReference>
<dbReference type="AlphaFoldDB" id="A0AAW1C5N2"/>
<reference evidence="10 11" key="1">
    <citation type="journal article" date="2024" name="Proc. Natl. Acad. Sci. U.S.A.">
        <title>The genetic regulatory architecture and epigenomic basis for age-related changes in rattlesnake venom.</title>
        <authorList>
            <person name="Hogan M.P."/>
            <person name="Holding M.L."/>
            <person name="Nystrom G.S."/>
            <person name="Colston T.J."/>
            <person name="Bartlett D.A."/>
            <person name="Mason A.J."/>
            <person name="Ellsworth S.A."/>
            <person name="Rautsaw R.M."/>
            <person name="Lawrence K.C."/>
            <person name="Strickland J.L."/>
            <person name="He B."/>
            <person name="Fraser P."/>
            <person name="Margres M.J."/>
            <person name="Gilbert D.M."/>
            <person name="Gibbs H.L."/>
            <person name="Parkinson C.L."/>
            <person name="Rokyta D.R."/>
        </authorList>
    </citation>
    <scope>NUCLEOTIDE SEQUENCE [LARGE SCALE GENOMIC DNA]</scope>
    <source>
        <strain evidence="10">DRR0105</strain>
    </source>
</reference>
<dbReference type="GO" id="GO:0005509">
    <property type="term" value="F:calcium ion binding"/>
    <property type="evidence" value="ECO:0007669"/>
    <property type="project" value="InterPro"/>
</dbReference>
<dbReference type="InterPro" id="IPR035892">
    <property type="entry name" value="C2_domain_sf"/>
</dbReference>
<keyword evidence="7" id="KW-0442">Lipid degradation</keyword>
<sequence>MGSLATFLKIMESPCYILTVRIIRMWNLRREDWFTESDCYVTLWLPTASQEKFRTKTVTNCKDPIWNEIFYFRIQSQVKNVLELTICDEDFYRNDDNRVIYFDVAKIPLGKSVMVKFELDHLENEEIEVEFTLENIESPPETIVTNGAVVCREFCRLEFQIDRKKRKKKKKHSKQQDVICTLKGSFEETQNISLTSANKLQCTGPSFFHYAKYNPAKLDILLPGKRSFLSFVCHS</sequence>
<evidence type="ECO:0000256" key="7">
    <source>
        <dbReference type="ARBA" id="ARBA00022963"/>
    </source>
</evidence>
<keyword evidence="4" id="KW-0479">Metal-binding</keyword>
<dbReference type="Proteomes" id="UP001474421">
    <property type="component" value="Unassembled WGS sequence"/>
</dbReference>
<dbReference type="Gene3D" id="2.60.40.150">
    <property type="entry name" value="C2 domain"/>
    <property type="match status" value="1"/>
</dbReference>
<evidence type="ECO:0000256" key="8">
    <source>
        <dbReference type="ARBA" id="ARBA00023098"/>
    </source>
</evidence>
<dbReference type="SUPFAM" id="SSF49562">
    <property type="entry name" value="C2 domain (Calcium/lipid-binding domain, CaLB)"/>
    <property type="match status" value="1"/>
</dbReference>
<proteinExistence type="predicted"/>
<evidence type="ECO:0000256" key="3">
    <source>
        <dbReference type="ARBA" id="ARBA00022490"/>
    </source>
</evidence>
<evidence type="ECO:0000259" key="9">
    <source>
        <dbReference type="PROSITE" id="PS50004"/>
    </source>
</evidence>
<protein>
    <recommendedName>
        <fullName evidence="2">phospholipase A2</fullName>
        <ecNumber evidence="2">3.1.1.4</ecNumber>
    </recommendedName>
</protein>
<keyword evidence="3" id="KW-0963">Cytoplasm</keyword>
<keyword evidence="8" id="KW-0443">Lipid metabolism</keyword>
<dbReference type="SMART" id="SM00239">
    <property type="entry name" value="C2"/>
    <property type="match status" value="1"/>
</dbReference>
<dbReference type="PANTHER" id="PTHR47800:SF5">
    <property type="entry name" value="FER-1-LIKE PROTEIN 6"/>
    <property type="match status" value="1"/>
</dbReference>
<dbReference type="GO" id="GO:0005737">
    <property type="term" value="C:cytoplasm"/>
    <property type="evidence" value="ECO:0007669"/>
    <property type="project" value="UniProtKB-SubCell"/>
</dbReference>
<dbReference type="InterPro" id="IPR040723">
    <property type="entry name" value="cPLA2_C2"/>
</dbReference>
<evidence type="ECO:0000256" key="6">
    <source>
        <dbReference type="ARBA" id="ARBA00022837"/>
    </source>
</evidence>
<dbReference type="GO" id="GO:0016042">
    <property type="term" value="P:lipid catabolic process"/>
    <property type="evidence" value="ECO:0007669"/>
    <property type="project" value="UniProtKB-KW"/>
</dbReference>
<dbReference type="Pfam" id="PF18695">
    <property type="entry name" value="cPLA2_C2"/>
    <property type="match status" value="1"/>
</dbReference>
<dbReference type="PROSITE" id="PS50004">
    <property type="entry name" value="C2"/>
    <property type="match status" value="1"/>
</dbReference>
<comment type="subcellular location">
    <subcellularLocation>
        <location evidence="1">Cytoplasm</location>
    </subcellularLocation>
</comment>
<dbReference type="FunFam" id="2.60.40.150:FF:000030">
    <property type="entry name" value="Phospholipase A2"/>
    <property type="match status" value="1"/>
</dbReference>
<name>A0AAW1C5N2_CROAD</name>
<dbReference type="CDD" id="cd04036">
    <property type="entry name" value="C2_cPLA2"/>
    <property type="match status" value="1"/>
</dbReference>
<evidence type="ECO:0000313" key="11">
    <source>
        <dbReference type="Proteomes" id="UP001474421"/>
    </source>
</evidence>
<comment type="caution">
    <text evidence="10">The sequence shown here is derived from an EMBL/GenBank/DDBJ whole genome shotgun (WGS) entry which is preliminary data.</text>
</comment>
<accession>A0AAW1C5N2</accession>
<evidence type="ECO:0000313" key="10">
    <source>
        <dbReference type="EMBL" id="KAK9409734.1"/>
    </source>
</evidence>
<dbReference type="EMBL" id="JAOTOJ010000001">
    <property type="protein sequence ID" value="KAK9409734.1"/>
    <property type="molecule type" value="Genomic_DNA"/>
</dbReference>
<evidence type="ECO:0000256" key="5">
    <source>
        <dbReference type="ARBA" id="ARBA00022801"/>
    </source>
</evidence>
<organism evidence="10 11">
    <name type="scientific">Crotalus adamanteus</name>
    <name type="common">Eastern diamondback rattlesnake</name>
    <dbReference type="NCBI Taxonomy" id="8729"/>
    <lineage>
        <taxon>Eukaryota</taxon>
        <taxon>Metazoa</taxon>
        <taxon>Chordata</taxon>
        <taxon>Craniata</taxon>
        <taxon>Vertebrata</taxon>
        <taxon>Euteleostomi</taxon>
        <taxon>Lepidosauria</taxon>
        <taxon>Squamata</taxon>
        <taxon>Bifurcata</taxon>
        <taxon>Unidentata</taxon>
        <taxon>Episquamata</taxon>
        <taxon>Toxicofera</taxon>
        <taxon>Serpentes</taxon>
        <taxon>Colubroidea</taxon>
        <taxon>Viperidae</taxon>
        <taxon>Crotalinae</taxon>
        <taxon>Crotalus</taxon>
    </lineage>
</organism>
<dbReference type="GO" id="GO:0004623">
    <property type="term" value="F:phospholipase A2 activity"/>
    <property type="evidence" value="ECO:0007669"/>
    <property type="project" value="UniProtKB-EC"/>
</dbReference>
<keyword evidence="11" id="KW-1185">Reference proteome</keyword>
<dbReference type="InterPro" id="IPR000008">
    <property type="entry name" value="C2_dom"/>
</dbReference>
<dbReference type="GO" id="GO:0010628">
    <property type="term" value="P:positive regulation of gene expression"/>
    <property type="evidence" value="ECO:0007669"/>
    <property type="project" value="TreeGrafter"/>
</dbReference>
<dbReference type="Pfam" id="PF00168">
    <property type="entry name" value="C2"/>
    <property type="match status" value="1"/>
</dbReference>
<keyword evidence="6" id="KW-0106">Calcium</keyword>
<evidence type="ECO:0000256" key="4">
    <source>
        <dbReference type="ARBA" id="ARBA00022723"/>
    </source>
</evidence>
<evidence type="ECO:0000256" key="1">
    <source>
        <dbReference type="ARBA" id="ARBA00004496"/>
    </source>
</evidence>
<dbReference type="PANTHER" id="PTHR47800">
    <property type="entry name" value="C2 DOMAIN-CONTAINING PROTEIN"/>
    <property type="match status" value="1"/>
</dbReference>
<feature type="domain" description="C2" evidence="9">
    <location>
        <begin position="1"/>
        <end position="117"/>
    </location>
</feature>
<dbReference type="EC" id="3.1.1.4" evidence="2"/>
<keyword evidence="5" id="KW-0378">Hydrolase</keyword>
<gene>
    <name evidence="10" type="ORF">NXF25_000909</name>
</gene>